<proteinExistence type="predicted"/>
<dbReference type="RefSeq" id="WP_097326273.1">
    <property type="nucleotide sequence ID" value="NZ_OBDY01000022.1"/>
</dbReference>
<reference evidence="2 3" key="1">
    <citation type="submission" date="2017-09" db="EMBL/GenBank/DDBJ databases">
        <authorList>
            <person name="Ehlers B."/>
            <person name="Leendertz F.H."/>
        </authorList>
    </citation>
    <scope>NUCLEOTIDE SEQUENCE [LARGE SCALE GENOMIC DNA]</scope>
    <source>
        <strain evidence="2 3">CGMCC 4.6857</strain>
    </source>
</reference>
<dbReference type="SUPFAM" id="SSF52091">
    <property type="entry name" value="SpoIIaa-like"/>
    <property type="match status" value="1"/>
</dbReference>
<dbReference type="OrthoDB" id="3355293at2"/>
<evidence type="ECO:0000259" key="1">
    <source>
        <dbReference type="Pfam" id="PF13466"/>
    </source>
</evidence>
<feature type="domain" description="MlaB-like STAS" evidence="1">
    <location>
        <begin position="18"/>
        <end position="95"/>
    </location>
</feature>
<evidence type="ECO:0000313" key="3">
    <source>
        <dbReference type="Proteomes" id="UP000219612"/>
    </source>
</evidence>
<dbReference type="InterPro" id="IPR036513">
    <property type="entry name" value="STAS_dom_sf"/>
</dbReference>
<dbReference type="AlphaFoldDB" id="A0A285JLP1"/>
<evidence type="ECO:0000313" key="2">
    <source>
        <dbReference type="EMBL" id="SNY61178.1"/>
    </source>
</evidence>
<dbReference type="CDD" id="cd07043">
    <property type="entry name" value="STAS_anti-anti-sigma_factors"/>
    <property type="match status" value="1"/>
</dbReference>
<accession>A0A285JLP1</accession>
<dbReference type="InterPro" id="IPR058548">
    <property type="entry name" value="MlaB-like_STAS"/>
</dbReference>
<gene>
    <name evidence="2" type="ORF">SAMN05421748_122102</name>
</gene>
<dbReference type="Proteomes" id="UP000219612">
    <property type="component" value="Unassembled WGS sequence"/>
</dbReference>
<dbReference type="Pfam" id="PF13466">
    <property type="entry name" value="STAS_2"/>
    <property type="match status" value="1"/>
</dbReference>
<organism evidence="2 3">
    <name type="scientific">Paractinoplanes atraurantiacus</name>
    <dbReference type="NCBI Taxonomy" id="1036182"/>
    <lineage>
        <taxon>Bacteria</taxon>
        <taxon>Bacillati</taxon>
        <taxon>Actinomycetota</taxon>
        <taxon>Actinomycetes</taxon>
        <taxon>Micromonosporales</taxon>
        <taxon>Micromonosporaceae</taxon>
        <taxon>Paractinoplanes</taxon>
    </lineage>
</organism>
<dbReference type="EMBL" id="OBDY01000022">
    <property type="protein sequence ID" value="SNY61178.1"/>
    <property type="molecule type" value="Genomic_DNA"/>
</dbReference>
<sequence>MADGVIIHEPVTPRAATLHAHGEFDRDNCDRFATAVYVELAAGRRVIDMNMRHLDFIDAACVATLLDCRARAFAVGAELRIGEAAGIVAQILDITAVPRLHGPSGGAHRWTRRSVPRDPLSAAAEVVATSGYLVERARVLVAQTRRLLTAIHS</sequence>
<keyword evidence="3" id="KW-1185">Reference proteome</keyword>
<protein>
    <submittedName>
        <fullName evidence="2">Anti-anti-sigma factor</fullName>
    </submittedName>
</protein>
<name>A0A285JLP1_9ACTN</name>
<dbReference type="Gene3D" id="3.30.750.24">
    <property type="entry name" value="STAS domain"/>
    <property type="match status" value="1"/>
</dbReference>